<proteinExistence type="predicted"/>
<dbReference type="AlphaFoldDB" id="A0A4Y2WML3"/>
<evidence type="ECO:0000256" key="1">
    <source>
        <dbReference type="SAM" id="MobiDB-lite"/>
    </source>
</evidence>
<protein>
    <submittedName>
        <fullName evidence="2">Uncharacterized protein</fullName>
    </submittedName>
</protein>
<sequence length="106" mass="11666">MPNLGCRGVGGSRFPEIVSYPKQTPWHVGWWCHPPACQYPYCYQNSRITEDVQVGSLEPPPLHNPDSASNLGSKHLSGTRFSSESDIKTVAENWLNGQDVISAKPG</sequence>
<name>A0A4Y2WML3_ARAVE</name>
<evidence type="ECO:0000313" key="2">
    <source>
        <dbReference type="EMBL" id="GBO37670.1"/>
    </source>
</evidence>
<accession>A0A4Y2WML3</accession>
<dbReference type="Proteomes" id="UP000499080">
    <property type="component" value="Unassembled WGS sequence"/>
</dbReference>
<dbReference type="EMBL" id="BGPR01062202">
    <property type="protein sequence ID" value="GBO37670.1"/>
    <property type="molecule type" value="Genomic_DNA"/>
</dbReference>
<comment type="caution">
    <text evidence="2">The sequence shown here is derived from an EMBL/GenBank/DDBJ whole genome shotgun (WGS) entry which is preliminary data.</text>
</comment>
<evidence type="ECO:0000313" key="3">
    <source>
        <dbReference type="Proteomes" id="UP000499080"/>
    </source>
</evidence>
<gene>
    <name evidence="2" type="ORF">AVEN_214236_1</name>
</gene>
<reference evidence="2 3" key="1">
    <citation type="journal article" date="2019" name="Sci. Rep.">
        <title>Orb-weaving spider Araneus ventricosus genome elucidates the spidroin gene catalogue.</title>
        <authorList>
            <person name="Kono N."/>
            <person name="Nakamura H."/>
            <person name="Ohtoshi R."/>
            <person name="Moran D.A.P."/>
            <person name="Shinohara A."/>
            <person name="Yoshida Y."/>
            <person name="Fujiwara M."/>
            <person name="Mori M."/>
            <person name="Tomita M."/>
            <person name="Arakawa K."/>
        </authorList>
    </citation>
    <scope>NUCLEOTIDE SEQUENCE [LARGE SCALE GENOMIC DNA]</scope>
</reference>
<keyword evidence="3" id="KW-1185">Reference proteome</keyword>
<feature type="region of interest" description="Disordered" evidence="1">
    <location>
        <begin position="54"/>
        <end position="79"/>
    </location>
</feature>
<organism evidence="2 3">
    <name type="scientific">Araneus ventricosus</name>
    <name type="common">Orbweaver spider</name>
    <name type="synonym">Epeira ventricosa</name>
    <dbReference type="NCBI Taxonomy" id="182803"/>
    <lineage>
        <taxon>Eukaryota</taxon>
        <taxon>Metazoa</taxon>
        <taxon>Ecdysozoa</taxon>
        <taxon>Arthropoda</taxon>
        <taxon>Chelicerata</taxon>
        <taxon>Arachnida</taxon>
        <taxon>Araneae</taxon>
        <taxon>Araneomorphae</taxon>
        <taxon>Entelegynae</taxon>
        <taxon>Araneoidea</taxon>
        <taxon>Araneidae</taxon>
        <taxon>Araneus</taxon>
    </lineage>
</organism>